<dbReference type="AlphaFoldDB" id="A0A8H4U4L0"/>
<keyword evidence="2" id="KW-1185">Reference proteome</keyword>
<dbReference type="EMBL" id="JABEXW010000162">
    <property type="protein sequence ID" value="KAF4969415.1"/>
    <property type="molecule type" value="Genomic_DNA"/>
</dbReference>
<proteinExistence type="predicted"/>
<evidence type="ECO:0000313" key="2">
    <source>
        <dbReference type="Proteomes" id="UP000622797"/>
    </source>
</evidence>
<accession>A0A8H4U4L0</accession>
<comment type="caution">
    <text evidence="1">The sequence shown here is derived from an EMBL/GenBank/DDBJ whole genome shotgun (WGS) entry which is preliminary data.</text>
</comment>
<organism evidence="1 2">
    <name type="scientific">Fusarium sarcochroum</name>
    <dbReference type="NCBI Taxonomy" id="1208366"/>
    <lineage>
        <taxon>Eukaryota</taxon>
        <taxon>Fungi</taxon>
        <taxon>Dikarya</taxon>
        <taxon>Ascomycota</taxon>
        <taxon>Pezizomycotina</taxon>
        <taxon>Sordariomycetes</taxon>
        <taxon>Hypocreomycetidae</taxon>
        <taxon>Hypocreales</taxon>
        <taxon>Nectriaceae</taxon>
        <taxon>Fusarium</taxon>
        <taxon>Fusarium lateritium species complex</taxon>
    </lineage>
</organism>
<reference evidence="1" key="2">
    <citation type="submission" date="2020-05" db="EMBL/GenBank/DDBJ databases">
        <authorList>
            <person name="Kim H.-S."/>
            <person name="Proctor R.H."/>
            <person name="Brown D.W."/>
        </authorList>
    </citation>
    <scope>NUCLEOTIDE SEQUENCE</scope>
    <source>
        <strain evidence="1">NRRL 20472</strain>
    </source>
</reference>
<dbReference type="Proteomes" id="UP000622797">
    <property type="component" value="Unassembled WGS sequence"/>
</dbReference>
<gene>
    <name evidence="1" type="ORF">FSARC_3345</name>
</gene>
<evidence type="ECO:0000313" key="1">
    <source>
        <dbReference type="EMBL" id="KAF4969415.1"/>
    </source>
</evidence>
<protein>
    <submittedName>
        <fullName evidence="1">Uncharacterized protein</fullName>
    </submittedName>
</protein>
<reference evidence="1" key="1">
    <citation type="journal article" date="2020" name="BMC Genomics">
        <title>Correction to: Identification and distribution of gene clusters required for synthesis of sphingolipid metabolism inhibitors in diverse species of the filamentous fungus Fusarium.</title>
        <authorList>
            <person name="Kim H.S."/>
            <person name="Lohmar J.M."/>
            <person name="Busman M."/>
            <person name="Brown D.W."/>
            <person name="Naumann T.A."/>
            <person name="Divon H.H."/>
            <person name="Lysoe E."/>
            <person name="Uhlig S."/>
            <person name="Proctor R.H."/>
        </authorList>
    </citation>
    <scope>NUCLEOTIDE SEQUENCE</scope>
    <source>
        <strain evidence="1">NRRL 20472</strain>
    </source>
</reference>
<sequence length="80" mass="9414">MLVIILASKNGHEFNPNSVKYWEDFIRGRHRENTFVPEAFVNQDFEDDQWDDAVEYYGSERELGLDRAETTVFKVLRATS</sequence>
<name>A0A8H4U4L0_9HYPO</name>